<dbReference type="SUPFAM" id="SSF55874">
    <property type="entry name" value="ATPase domain of HSP90 chaperone/DNA topoisomerase II/histidine kinase"/>
    <property type="match status" value="1"/>
</dbReference>
<evidence type="ECO:0000256" key="9">
    <source>
        <dbReference type="SAM" id="MobiDB-lite"/>
    </source>
</evidence>
<keyword evidence="10" id="KW-1133">Transmembrane helix</keyword>
<keyword evidence="3" id="KW-0597">Phosphoprotein</keyword>
<evidence type="ECO:0000313" key="13">
    <source>
        <dbReference type="EMBL" id="MFE5984685.1"/>
    </source>
</evidence>
<evidence type="ECO:0000313" key="14">
    <source>
        <dbReference type="Proteomes" id="UP001600424"/>
    </source>
</evidence>
<dbReference type="PANTHER" id="PTHR24421:SF10">
    <property type="entry name" value="NITRATE_NITRITE SENSOR PROTEIN NARQ"/>
    <property type="match status" value="1"/>
</dbReference>
<evidence type="ECO:0000256" key="8">
    <source>
        <dbReference type="ARBA" id="ARBA00023012"/>
    </source>
</evidence>
<feature type="region of interest" description="Disordered" evidence="9">
    <location>
        <begin position="359"/>
        <end position="439"/>
    </location>
</feature>
<evidence type="ECO:0000256" key="1">
    <source>
        <dbReference type="ARBA" id="ARBA00000085"/>
    </source>
</evidence>
<evidence type="ECO:0000259" key="11">
    <source>
        <dbReference type="Pfam" id="PF02518"/>
    </source>
</evidence>
<dbReference type="Pfam" id="PF02518">
    <property type="entry name" value="HATPase_c"/>
    <property type="match status" value="1"/>
</dbReference>
<name>A0ABW6J6Q4_STRWE</name>
<feature type="transmembrane region" description="Helical" evidence="10">
    <location>
        <begin position="112"/>
        <end position="130"/>
    </location>
</feature>
<dbReference type="GO" id="GO:0016301">
    <property type="term" value="F:kinase activity"/>
    <property type="evidence" value="ECO:0007669"/>
    <property type="project" value="UniProtKB-KW"/>
</dbReference>
<dbReference type="RefSeq" id="WP_386248514.1">
    <property type="nucleotide sequence ID" value="NZ_JBHTRV010000037.1"/>
</dbReference>
<evidence type="ECO:0000259" key="12">
    <source>
        <dbReference type="Pfam" id="PF07730"/>
    </source>
</evidence>
<sequence length="439" mass="46139">MDRPATAPALPAGPHAGRFVDGVLAIVTAVGVLAGTARFGGRLDEAGALPLALWLGLLLLGRRRWPLTVLVLSVQAVVVFHTSGLTDTGWVWPLSVAYATLAADDRPGRPGLPWAVGVGLVELAFAATWLTTAGGATPREALASLGAEALWLAALLAAATAYRNRLRWRAELDERLLRAARERDLEAGRRIAEARLDIARELHDVVGHTLTVVGLHLRVAAEALDDSPHEARAALTTAQQVRTEAVRDLRALVHVLRAPGEDPVEHPAAGVPEVAALVDRMRSPRLDIRLATSGDLTALPAPVSLAVHRVVQEALTNTARHADASRADVTIGYGDGHVEVSVTDDGRAVARTARAARVTSVAPAPSDAPETPEASAAPKAPKAPAGHGIRGMAERVRALGGTFSAGPRDTHEKANDEPGDEPDAGWLVRARIPVPGFRP</sequence>
<organism evidence="13 14">
    <name type="scientific">Streptomyces wedmorensis</name>
    <dbReference type="NCBI Taxonomy" id="43759"/>
    <lineage>
        <taxon>Bacteria</taxon>
        <taxon>Bacillati</taxon>
        <taxon>Actinomycetota</taxon>
        <taxon>Actinomycetes</taxon>
        <taxon>Kitasatosporales</taxon>
        <taxon>Streptomycetaceae</taxon>
        <taxon>Streptomyces</taxon>
    </lineage>
</organism>
<evidence type="ECO:0000256" key="7">
    <source>
        <dbReference type="ARBA" id="ARBA00022840"/>
    </source>
</evidence>
<dbReference type="Pfam" id="PF07730">
    <property type="entry name" value="HisKA_3"/>
    <property type="match status" value="1"/>
</dbReference>
<feature type="domain" description="Signal transduction histidine kinase subgroup 3 dimerisation and phosphoacceptor" evidence="12">
    <location>
        <begin position="195"/>
        <end position="260"/>
    </location>
</feature>
<dbReference type="PANTHER" id="PTHR24421">
    <property type="entry name" value="NITRATE/NITRITE SENSOR PROTEIN NARX-RELATED"/>
    <property type="match status" value="1"/>
</dbReference>
<gene>
    <name evidence="13" type="ORF">ACFQ63_33960</name>
</gene>
<dbReference type="CDD" id="cd16917">
    <property type="entry name" value="HATPase_UhpB-NarQ-NarX-like"/>
    <property type="match status" value="1"/>
</dbReference>
<dbReference type="Gene3D" id="3.30.565.10">
    <property type="entry name" value="Histidine kinase-like ATPase, C-terminal domain"/>
    <property type="match status" value="1"/>
</dbReference>
<dbReference type="InterPro" id="IPR003594">
    <property type="entry name" value="HATPase_dom"/>
</dbReference>
<feature type="transmembrane region" description="Helical" evidence="10">
    <location>
        <begin position="20"/>
        <end position="40"/>
    </location>
</feature>
<reference evidence="13 14" key="1">
    <citation type="submission" date="2024-09" db="EMBL/GenBank/DDBJ databases">
        <title>The Natural Products Discovery Center: Release of the First 8490 Sequenced Strains for Exploring Actinobacteria Biosynthetic Diversity.</title>
        <authorList>
            <person name="Kalkreuter E."/>
            <person name="Kautsar S.A."/>
            <person name="Yang D."/>
            <person name="Bader C.D."/>
            <person name="Teijaro C.N."/>
            <person name="Fluegel L."/>
            <person name="Davis C.M."/>
            <person name="Simpson J.R."/>
            <person name="Lauterbach L."/>
            <person name="Steele A.D."/>
            <person name="Gui C."/>
            <person name="Meng S."/>
            <person name="Li G."/>
            <person name="Viehrig K."/>
            <person name="Ye F."/>
            <person name="Su P."/>
            <person name="Kiefer A.F."/>
            <person name="Nichols A."/>
            <person name="Cepeda A.J."/>
            <person name="Yan W."/>
            <person name="Fan B."/>
            <person name="Jiang Y."/>
            <person name="Adhikari A."/>
            <person name="Zheng C.-J."/>
            <person name="Schuster L."/>
            <person name="Cowan T.M."/>
            <person name="Smanski M.J."/>
            <person name="Chevrette M.G."/>
            <person name="De Carvalho L.P.S."/>
            <person name="Shen B."/>
        </authorList>
    </citation>
    <scope>NUCLEOTIDE SEQUENCE [LARGE SCALE GENOMIC DNA]</scope>
    <source>
        <strain evidence="13 14">NPDC056472</strain>
    </source>
</reference>
<evidence type="ECO:0000256" key="2">
    <source>
        <dbReference type="ARBA" id="ARBA00012438"/>
    </source>
</evidence>
<dbReference type="InterPro" id="IPR036890">
    <property type="entry name" value="HATPase_C_sf"/>
</dbReference>
<keyword evidence="6 13" id="KW-0418">Kinase</keyword>
<feature type="compositionally biased region" description="Low complexity" evidence="9">
    <location>
        <begin position="359"/>
        <end position="385"/>
    </location>
</feature>
<evidence type="ECO:0000256" key="10">
    <source>
        <dbReference type="SAM" id="Phobius"/>
    </source>
</evidence>
<evidence type="ECO:0000256" key="4">
    <source>
        <dbReference type="ARBA" id="ARBA00022679"/>
    </source>
</evidence>
<dbReference type="EC" id="2.7.13.3" evidence="2"/>
<feature type="domain" description="Histidine kinase/HSP90-like ATPase" evidence="11">
    <location>
        <begin position="305"/>
        <end position="433"/>
    </location>
</feature>
<keyword evidence="10" id="KW-0812">Transmembrane</keyword>
<evidence type="ECO:0000256" key="3">
    <source>
        <dbReference type="ARBA" id="ARBA00022553"/>
    </source>
</evidence>
<keyword evidence="4" id="KW-0808">Transferase</keyword>
<protein>
    <recommendedName>
        <fullName evidence="2">histidine kinase</fullName>
        <ecNumber evidence="2">2.7.13.3</ecNumber>
    </recommendedName>
</protein>
<accession>A0ABW6J6Q4</accession>
<comment type="caution">
    <text evidence="13">The sequence shown here is derived from an EMBL/GenBank/DDBJ whole genome shotgun (WGS) entry which is preliminary data.</text>
</comment>
<dbReference type="Gene3D" id="1.20.5.1930">
    <property type="match status" value="1"/>
</dbReference>
<keyword evidence="8" id="KW-0902">Two-component regulatory system</keyword>
<keyword evidence="14" id="KW-1185">Reference proteome</keyword>
<dbReference type="InterPro" id="IPR050482">
    <property type="entry name" value="Sensor_HK_TwoCompSys"/>
</dbReference>
<keyword evidence="10" id="KW-0472">Membrane</keyword>
<dbReference type="InterPro" id="IPR011712">
    <property type="entry name" value="Sig_transdc_His_kin_sub3_dim/P"/>
</dbReference>
<comment type="catalytic activity">
    <reaction evidence="1">
        <text>ATP + protein L-histidine = ADP + protein N-phospho-L-histidine.</text>
        <dbReference type="EC" id="2.7.13.3"/>
    </reaction>
</comment>
<keyword evidence="7" id="KW-0067">ATP-binding</keyword>
<proteinExistence type="predicted"/>
<evidence type="ECO:0000256" key="5">
    <source>
        <dbReference type="ARBA" id="ARBA00022741"/>
    </source>
</evidence>
<evidence type="ECO:0000256" key="6">
    <source>
        <dbReference type="ARBA" id="ARBA00022777"/>
    </source>
</evidence>
<feature type="transmembrane region" description="Helical" evidence="10">
    <location>
        <begin position="142"/>
        <end position="162"/>
    </location>
</feature>
<keyword evidence="5" id="KW-0547">Nucleotide-binding</keyword>
<feature type="transmembrane region" description="Helical" evidence="10">
    <location>
        <begin position="69"/>
        <end position="92"/>
    </location>
</feature>
<dbReference type="Proteomes" id="UP001600424">
    <property type="component" value="Unassembled WGS sequence"/>
</dbReference>
<dbReference type="EMBL" id="JBHTRV010000037">
    <property type="protein sequence ID" value="MFE5984685.1"/>
    <property type="molecule type" value="Genomic_DNA"/>
</dbReference>